<dbReference type="PROSITE" id="PS51257">
    <property type="entry name" value="PROKAR_LIPOPROTEIN"/>
    <property type="match status" value="1"/>
</dbReference>
<dbReference type="GO" id="GO:0016020">
    <property type="term" value="C:membrane"/>
    <property type="evidence" value="ECO:0007669"/>
    <property type="project" value="UniProtKB-SubCell"/>
</dbReference>
<keyword evidence="2 5" id="KW-0812">Transmembrane</keyword>
<dbReference type="Gene3D" id="1.20.1280.290">
    <property type="match status" value="1"/>
</dbReference>
<gene>
    <name evidence="6" type="ORF">M4L21_13765</name>
</gene>
<evidence type="ECO:0000256" key="1">
    <source>
        <dbReference type="ARBA" id="ARBA00004141"/>
    </source>
</evidence>
<comment type="subcellular location">
    <subcellularLocation>
        <location evidence="1">Membrane</location>
        <topology evidence="1">Multi-pass membrane protein</topology>
    </subcellularLocation>
</comment>
<keyword evidence="4 5" id="KW-0472">Membrane</keyword>
<keyword evidence="3 5" id="KW-1133">Transmembrane helix</keyword>
<dbReference type="Proteomes" id="UP001152302">
    <property type="component" value="Unassembled WGS sequence"/>
</dbReference>
<proteinExistence type="predicted"/>
<evidence type="ECO:0000256" key="5">
    <source>
        <dbReference type="SAM" id="Phobius"/>
    </source>
</evidence>
<evidence type="ECO:0000256" key="4">
    <source>
        <dbReference type="ARBA" id="ARBA00023136"/>
    </source>
</evidence>
<dbReference type="InterPro" id="IPR006603">
    <property type="entry name" value="PQ-loop_rpt"/>
</dbReference>
<comment type="caution">
    <text evidence="6">The sequence shown here is derived from an EMBL/GenBank/DDBJ whole genome shotgun (WGS) entry which is preliminary data.</text>
</comment>
<protein>
    <submittedName>
        <fullName evidence="6">PQ-loop domain-containing transporter</fullName>
    </submittedName>
</protein>
<evidence type="ECO:0000313" key="7">
    <source>
        <dbReference type="Proteomes" id="UP001152302"/>
    </source>
</evidence>
<dbReference type="Pfam" id="PF04193">
    <property type="entry name" value="PQ-loop"/>
    <property type="match status" value="1"/>
</dbReference>
<dbReference type="RefSeq" id="WP_277595915.1">
    <property type="nucleotide sequence ID" value="NZ_JAMBPX010000011.1"/>
</dbReference>
<feature type="transmembrane region" description="Helical" evidence="5">
    <location>
        <begin position="38"/>
        <end position="60"/>
    </location>
</feature>
<organism evidence="6 7">
    <name type="scientific">Staphylococcus equorum</name>
    <dbReference type="NCBI Taxonomy" id="246432"/>
    <lineage>
        <taxon>Bacteria</taxon>
        <taxon>Bacillati</taxon>
        <taxon>Bacillota</taxon>
        <taxon>Bacilli</taxon>
        <taxon>Bacillales</taxon>
        <taxon>Staphylococcaceae</taxon>
        <taxon>Staphylococcus</taxon>
    </lineage>
</organism>
<dbReference type="AlphaFoldDB" id="A0A9X4R2R3"/>
<dbReference type="EMBL" id="JAMBPX010000011">
    <property type="protein sequence ID" value="MDG0860396.1"/>
    <property type="molecule type" value="Genomic_DNA"/>
</dbReference>
<feature type="transmembrane region" description="Helical" evidence="5">
    <location>
        <begin position="66"/>
        <end position="87"/>
    </location>
</feature>
<accession>A0A9X4R2R3</accession>
<sequence length="95" mass="10764">MKSSLMNILPIIATFFMVACYVPQVVQTFKTKDVSSISLPFFGMLNIALTLLLINSVLLFTQNGNFGYVVSYIFNEGLALTMLIMILKYRRNKTK</sequence>
<evidence type="ECO:0000256" key="2">
    <source>
        <dbReference type="ARBA" id="ARBA00022692"/>
    </source>
</evidence>
<reference evidence="6" key="1">
    <citation type="submission" date="2022-05" db="EMBL/GenBank/DDBJ databases">
        <title>Comparative genomics of Staphylococcus equorum isolates.</title>
        <authorList>
            <person name="Luelf R.H."/>
        </authorList>
    </citation>
    <scope>NUCLEOTIDE SEQUENCE</scope>
    <source>
        <strain evidence="6">TMW 2.2343</strain>
    </source>
</reference>
<feature type="transmembrane region" description="Helical" evidence="5">
    <location>
        <begin position="6"/>
        <end position="26"/>
    </location>
</feature>
<evidence type="ECO:0000313" key="6">
    <source>
        <dbReference type="EMBL" id="MDG0860396.1"/>
    </source>
</evidence>
<name>A0A9X4R2R3_9STAP</name>
<evidence type="ECO:0000256" key="3">
    <source>
        <dbReference type="ARBA" id="ARBA00022989"/>
    </source>
</evidence>